<dbReference type="InterPro" id="IPR050563">
    <property type="entry name" value="4-hydroxybenzoyl-CoA_TE"/>
</dbReference>
<dbReference type="EMBL" id="SORI01000001">
    <property type="protein sequence ID" value="TDY65024.1"/>
    <property type="molecule type" value="Genomic_DNA"/>
</dbReference>
<name>A0A4R8MHG6_9BACT</name>
<evidence type="ECO:0000313" key="4">
    <source>
        <dbReference type="Proteomes" id="UP000295066"/>
    </source>
</evidence>
<dbReference type="OrthoDB" id="9800856at2"/>
<accession>A0A4R8MHG6</accession>
<dbReference type="InterPro" id="IPR006684">
    <property type="entry name" value="YbgC/YbaW"/>
</dbReference>
<gene>
    <name evidence="3" type="ORF">C8D99_101171</name>
</gene>
<keyword evidence="2 3" id="KW-0378">Hydrolase</keyword>
<keyword evidence="4" id="KW-1185">Reference proteome</keyword>
<dbReference type="PANTHER" id="PTHR31793:SF27">
    <property type="entry name" value="NOVEL THIOESTERASE SUPERFAMILY DOMAIN AND SAPOSIN A-TYPE DOMAIN CONTAINING PROTEIN (0610012H03RIK)"/>
    <property type="match status" value="1"/>
</dbReference>
<dbReference type="AlphaFoldDB" id="A0A4R8MHG6"/>
<proteinExistence type="inferred from homology"/>
<comment type="caution">
    <text evidence="3">The sequence shown here is derived from an EMBL/GenBank/DDBJ whole genome shotgun (WGS) entry which is preliminary data.</text>
</comment>
<sequence>MSSEYPYTLRVRYGDTDQMGVAYYANYLYWFEVGRTEFCRAHGKSYADWEGEGIFLPVVESHCRYKHPARYEDEITIFTKIAEVKISSVIFECRIERASDGKPLASGWTRHAFVDRNGRLLRGDNPLRRWIEALAG</sequence>
<dbReference type="NCBIfam" id="TIGR00051">
    <property type="entry name" value="YbgC/FadM family acyl-CoA thioesterase"/>
    <property type="match status" value="1"/>
</dbReference>
<organism evidence="3 4">
    <name type="scientific">Aminivibrio pyruvatiphilus</name>
    <dbReference type="NCBI Taxonomy" id="1005740"/>
    <lineage>
        <taxon>Bacteria</taxon>
        <taxon>Thermotogati</taxon>
        <taxon>Synergistota</taxon>
        <taxon>Synergistia</taxon>
        <taxon>Synergistales</taxon>
        <taxon>Aminobacteriaceae</taxon>
        <taxon>Aminivibrio</taxon>
    </lineage>
</organism>
<dbReference type="PIRSF" id="PIRSF003230">
    <property type="entry name" value="YbgC"/>
    <property type="match status" value="1"/>
</dbReference>
<dbReference type="Gene3D" id="3.10.129.10">
    <property type="entry name" value="Hotdog Thioesterase"/>
    <property type="match status" value="1"/>
</dbReference>
<dbReference type="Pfam" id="PF13279">
    <property type="entry name" value="4HBT_2"/>
    <property type="match status" value="1"/>
</dbReference>
<comment type="similarity">
    <text evidence="1">Belongs to the 4-hydroxybenzoyl-CoA thioesterase family.</text>
</comment>
<dbReference type="CDD" id="cd00586">
    <property type="entry name" value="4HBT"/>
    <property type="match status" value="1"/>
</dbReference>
<dbReference type="SUPFAM" id="SSF54637">
    <property type="entry name" value="Thioesterase/thiol ester dehydrase-isomerase"/>
    <property type="match status" value="1"/>
</dbReference>
<evidence type="ECO:0000313" key="3">
    <source>
        <dbReference type="EMBL" id="TDY65024.1"/>
    </source>
</evidence>
<dbReference type="PANTHER" id="PTHR31793">
    <property type="entry name" value="4-HYDROXYBENZOYL-COA THIOESTERASE FAMILY MEMBER"/>
    <property type="match status" value="1"/>
</dbReference>
<reference evidence="3 4" key="1">
    <citation type="submission" date="2019-03" db="EMBL/GenBank/DDBJ databases">
        <title>Genomic Encyclopedia of Type Strains, Phase IV (KMG-IV): sequencing the most valuable type-strain genomes for metagenomic binning, comparative biology and taxonomic classification.</title>
        <authorList>
            <person name="Goeker M."/>
        </authorList>
    </citation>
    <scope>NUCLEOTIDE SEQUENCE [LARGE SCALE GENOMIC DNA]</scope>
    <source>
        <strain evidence="3 4">DSM 25964</strain>
    </source>
</reference>
<dbReference type="RefSeq" id="WP_133955375.1">
    <property type="nucleotide sequence ID" value="NZ_SORI01000001.1"/>
</dbReference>
<protein>
    <submittedName>
        <fullName evidence="3">Acyl-CoA thioester hydrolase</fullName>
    </submittedName>
</protein>
<evidence type="ECO:0000256" key="2">
    <source>
        <dbReference type="ARBA" id="ARBA00022801"/>
    </source>
</evidence>
<dbReference type="GO" id="GO:0047617">
    <property type="term" value="F:fatty acyl-CoA hydrolase activity"/>
    <property type="evidence" value="ECO:0007669"/>
    <property type="project" value="TreeGrafter"/>
</dbReference>
<dbReference type="InterPro" id="IPR029069">
    <property type="entry name" value="HotDog_dom_sf"/>
</dbReference>
<dbReference type="Proteomes" id="UP000295066">
    <property type="component" value="Unassembled WGS sequence"/>
</dbReference>
<evidence type="ECO:0000256" key="1">
    <source>
        <dbReference type="ARBA" id="ARBA00005953"/>
    </source>
</evidence>